<dbReference type="EMBL" id="CP039345">
    <property type="protein sequence ID" value="QCD78179.1"/>
    <property type="molecule type" value="Genomic_DNA"/>
</dbReference>
<feature type="region of interest" description="Disordered" evidence="1">
    <location>
        <begin position="274"/>
        <end position="297"/>
    </location>
</feature>
<evidence type="ECO:0000313" key="2">
    <source>
        <dbReference type="EMBL" id="QCD78179.1"/>
    </source>
</evidence>
<organism evidence="2 3">
    <name type="scientific">Vigna unguiculata</name>
    <name type="common">Cowpea</name>
    <dbReference type="NCBI Taxonomy" id="3917"/>
    <lineage>
        <taxon>Eukaryota</taxon>
        <taxon>Viridiplantae</taxon>
        <taxon>Streptophyta</taxon>
        <taxon>Embryophyta</taxon>
        <taxon>Tracheophyta</taxon>
        <taxon>Spermatophyta</taxon>
        <taxon>Magnoliopsida</taxon>
        <taxon>eudicotyledons</taxon>
        <taxon>Gunneridae</taxon>
        <taxon>Pentapetalae</taxon>
        <taxon>rosids</taxon>
        <taxon>fabids</taxon>
        <taxon>Fabales</taxon>
        <taxon>Fabaceae</taxon>
        <taxon>Papilionoideae</taxon>
        <taxon>50 kb inversion clade</taxon>
        <taxon>NPAAA clade</taxon>
        <taxon>indigoferoid/millettioid clade</taxon>
        <taxon>Phaseoleae</taxon>
        <taxon>Vigna</taxon>
    </lineage>
</organism>
<reference evidence="2 3" key="1">
    <citation type="submission" date="2019-04" db="EMBL/GenBank/DDBJ databases">
        <title>An improved genome assembly and genetic linkage map for asparagus bean, Vigna unguiculata ssp. sesquipedialis.</title>
        <authorList>
            <person name="Xia Q."/>
            <person name="Zhang R."/>
            <person name="Dong Y."/>
        </authorList>
    </citation>
    <scope>NUCLEOTIDE SEQUENCE [LARGE SCALE GENOMIC DNA]</scope>
    <source>
        <tissue evidence="2">Leaf</tissue>
    </source>
</reference>
<accession>A0A4D6KSR7</accession>
<name>A0A4D6KSR7_VIGUN</name>
<dbReference type="Proteomes" id="UP000501690">
    <property type="component" value="Linkage Group LG1"/>
</dbReference>
<keyword evidence="3" id="KW-1185">Reference proteome</keyword>
<protein>
    <submittedName>
        <fullName evidence="2">Uncharacterized protein</fullName>
    </submittedName>
</protein>
<gene>
    <name evidence="2" type="ORF">DEO72_LG1g1811</name>
</gene>
<evidence type="ECO:0000256" key="1">
    <source>
        <dbReference type="SAM" id="MobiDB-lite"/>
    </source>
</evidence>
<evidence type="ECO:0000313" key="3">
    <source>
        <dbReference type="Proteomes" id="UP000501690"/>
    </source>
</evidence>
<proteinExistence type="predicted"/>
<dbReference type="AlphaFoldDB" id="A0A4D6KSR7"/>
<sequence>MHTLATSMANNIPNTQLKFDRYKYSSSEFPEEHAVIYSSHEIETRTSTLRLSVKRDMVLCRFAHDMCKDHPVRFHMKITALKDSNGVFKLGEVVAGDGTDRDLRPFPNRIPKFLNRSGGGERPAAVEKEHARFTYRCEEGSGDFGVKSGYDCEKWRFCHSYDGGERGNLTYFVSIWCNSDTGLSVLLVGPFMCDGKGGRLMMSRREVSGEPPKELIANAERDLKVGKEHTLLRRNRFQDNNDDRKSSLYALTTEIRHRREEGTRVMNIRRERAQEQGRTYGGESPRARSDSENFCGRNSGLQILQGKEKPNGEMRISSEEAARRMVLTRRLIERCEVGKNRSAEGGAEINGDGDSEGSVINFSGGEGNELINNSVGHSTQVAFYGPVYLSLKGHPQPLFPSYY</sequence>